<sequence length="156" mass="17581">MTVSLKIQSKQSIVLLLVLFCAISASAEIVAQPSCGDFLERLHKKPKHLEFIKCEKEKDAQIPVLLASYRVKGEFAFSVEKYLIHTFGMQPLRHICCIWEPTPNKEGSPYGSFKSGGEFDFKIGMGADSDGRASERKEWSKIDWFIVTVELPLESP</sequence>
<name>M6CNT8_9LEPT</name>
<evidence type="ECO:0008006" key="4">
    <source>
        <dbReference type="Google" id="ProtNLM"/>
    </source>
</evidence>
<feature type="signal peptide" evidence="1">
    <location>
        <begin position="1"/>
        <end position="27"/>
    </location>
</feature>
<accession>M6CNT8</accession>
<reference evidence="2 3" key="1">
    <citation type="submission" date="2013-01" db="EMBL/GenBank/DDBJ databases">
        <authorList>
            <person name="Harkins D.M."/>
            <person name="Durkin A.S."/>
            <person name="Brinkac L.M."/>
            <person name="Haft D.H."/>
            <person name="Selengut J.D."/>
            <person name="Sanka R."/>
            <person name="DePew J."/>
            <person name="Purushe J."/>
            <person name="Galloway R.L."/>
            <person name="Vinetz J.M."/>
            <person name="Sutton G.G."/>
            <person name="Nierman W.C."/>
            <person name="Fouts D.E."/>
        </authorList>
    </citation>
    <scope>NUCLEOTIDE SEQUENCE [LARGE SCALE GENOMIC DNA]</scope>
    <source>
        <strain evidence="2 3">79601</strain>
    </source>
</reference>
<evidence type="ECO:0000256" key="1">
    <source>
        <dbReference type="SAM" id="SignalP"/>
    </source>
</evidence>
<protein>
    <recommendedName>
        <fullName evidence="4">DUF4952 domain-containing protein</fullName>
    </recommendedName>
</protein>
<comment type="caution">
    <text evidence="2">The sequence shown here is derived from an EMBL/GenBank/DDBJ whole genome shotgun (WGS) entry which is preliminary data.</text>
</comment>
<evidence type="ECO:0000313" key="3">
    <source>
        <dbReference type="Proteomes" id="UP000011988"/>
    </source>
</evidence>
<dbReference type="RefSeq" id="WP_017807698.1">
    <property type="nucleotide sequence ID" value="NZ_ANIK01000124.1"/>
</dbReference>
<dbReference type="EMBL" id="ANIK01000124">
    <property type="protein sequence ID" value="EMJ90483.1"/>
    <property type="molecule type" value="Genomic_DNA"/>
</dbReference>
<feature type="chain" id="PRO_5004076541" description="DUF4952 domain-containing protein" evidence="1">
    <location>
        <begin position="28"/>
        <end position="156"/>
    </location>
</feature>
<dbReference type="PATRIC" id="fig|1218565.3.peg.4615"/>
<gene>
    <name evidence="2" type="ORF">LEP1GSC194_1153</name>
</gene>
<proteinExistence type="predicted"/>
<dbReference type="InterPro" id="IPR032537">
    <property type="entry name" value="DUF4952"/>
</dbReference>
<keyword evidence="1" id="KW-0732">Signal</keyword>
<dbReference type="AlphaFoldDB" id="M6CNT8"/>
<dbReference type="Proteomes" id="UP000011988">
    <property type="component" value="Unassembled WGS sequence"/>
</dbReference>
<organism evidence="2 3">
    <name type="scientific">Leptospira alstonii serovar Sichuan str. 79601</name>
    <dbReference type="NCBI Taxonomy" id="1218565"/>
    <lineage>
        <taxon>Bacteria</taxon>
        <taxon>Pseudomonadati</taxon>
        <taxon>Spirochaetota</taxon>
        <taxon>Spirochaetia</taxon>
        <taxon>Leptospirales</taxon>
        <taxon>Leptospiraceae</taxon>
        <taxon>Leptospira</taxon>
    </lineage>
</organism>
<evidence type="ECO:0000313" key="2">
    <source>
        <dbReference type="EMBL" id="EMJ90483.1"/>
    </source>
</evidence>
<dbReference type="Pfam" id="PF16310">
    <property type="entry name" value="DUF4952"/>
    <property type="match status" value="1"/>
</dbReference>
<dbReference type="OrthoDB" id="339049at2"/>